<dbReference type="Gene3D" id="3.40.50.2000">
    <property type="entry name" value="Glycogen Phosphorylase B"/>
    <property type="match status" value="2"/>
</dbReference>
<keyword evidence="6" id="KW-1185">Reference proteome</keyword>
<reference evidence="6" key="1">
    <citation type="journal article" date="2019" name="Int. J. Syst. Evol. Microbiol.">
        <title>The Global Catalogue of Microorganisms (GCM) 10K type strain sequencing project: providing services to taxonomists for standard genome sequencing and annotation.</title>
        <authorList>
            <consortium name="The Broad Institute Genomics Platform"/>
            <consortium name="The Broad Institute Genome Sequencing Center for Infectious Disease"/>
            <person name="Wu L."/>
            <person name="Ma J."/>
        </authorList>
    </citation>
    <scope>NUCLEOTIDE SEQUENCE [LARGE SCALE GENOMIC DNA]</scope>
    <source>
        <strain evidence="6">JCM 18063</strain>
    </source>
</reference>
<name>A0ABP8Y2M6_9MICO</name>
<dbReference type="Pfam" id="PF00534">
    <property type="entry name" value="Glycos_transf_1"/>
    <property type="match status" value="1"/>
</dbReference>
<proteinExistence type="predicted"/>
<comment type="caution">
    <text evidence="5">The sequence shown here is derived from an EMBL/GenBank/DDBJ whole genome shotgun (WGS) entry which is preliminary data.</text>
</comment>
<organism evidence="5 6">
    <name type="scientific">Isoptericola chiayiensis</name>
    <dbReference type="NCBI Taxonomy" id="579446"/>
    <lineage>
        <taxon>Bacteria</taxon>
        <taxon>Bacillati</taxon>
        <taxon>Actinomycetota</taxon>
        <taxon>Actinomycetes</taxon>
        <taxon>Micrococcales</taxon>
        <taxon>Promicromonosporaceae</taxon>
        <taxon>Isoptericola</taxon>
    </lineage>
</organism>
<dbReference type="InterPro" id="IPR028098">
    <property type="entry name" value="Glyco_trans_4-like_N"/>
</dbReference>
<dbReference type="EMBL" id="BAABID010000004">
    <property type="protein sequence ID" value="GAA4719995.1"/>
    <property type="molecule type" value="Genomic_DNA"/>
</dbReference>
<dbReference type="RefSeq" id="WP_172148633.1">
    <property type="nucleotide sequence ID" value="NZ_JABEZT010000001.1"/>
</dbReference>
<feature type="domain" description="Glycosyltransferase subfamily 4-like N-terminal" evidence="4">
    <location>
        <begin position="31"/>
        <end position="182"/>
    </location>
</feature>
<dbReference type="InterPro" id="IPR001296">
    <property type="entry name" value="Glyco_trans_1"/>
</dbReference>
<dbReference type="SUPFAM" id="SSF53756">
    <property type="entry name" value="UDP-Glycosyltransferase/glycogen phosphorylase"/>
    <property type="match status" value="1"/>
</dbReference>
<protein>
    <submittedName>
        <fullName evidence="5">Glycosyltransferase family 4 protein</fullName>
    </submittedName>
</protein>
<evidence type="ECO:0000259" key="3">
    <source>
        <dbReference type="Pfam" id="PF00534"/>
    </source>
</evidence>
<dbReference type="CDD" id="cd03801">
    <property type="entry name" value="GT4_PimA-like"/>
    <property type="match status" value="1"/>
</dbReference>
<feature type="domain" description="Glycosyl transferase family 1" evidence="3">
    <location>
        <begin position="196"/>
        <end position="357"/>
    </location>
</feature>
<keyword evidence="2" id="KW-0808">Transferase</keyword>
<dbReference type="PANTHER" id="PTHR12526">
    <property type="entry name" value="GLYCOSYLTRANSFERASE"/>
    <property type="match status" value="1"/>
</dbReference>
<evidence type="ECO:0000256" key="2">
    <source>
        <dbReference type="ARBA" id="ARBA00022679"/>
    </source>
</evidence>
<dbReference type="PANTHER" id="PTHR12526:SF510">
    <property type="entry name" value="D-INOSITOL 3-PHOSPHATE GLYCOSYLTRANSFERASE"/>
    <property type="match status" value="1"/>
</dbReference>
<keyword evidence="1" id="KW-0328">Glycosyltransferase</keyword>
<gene>
    <name evidence="5" type="ORF">GCM10023216_05900</name>
</gene>
<evidence type="ECO:0000259" key="4">
    <source>
        <dbReference type="Pfam" id="PF13439"/>
    </source>
</evidence>
<sequence length="391" mass="41312">MRVTIIGHTARESGAELALCRLLGAVDRVRLGIDVVLFEDGPLVDRLAPLADVVTVMPLARRAAGLTRGQVHGLRSIAAAPAAAALMWRLAVHLARERPDVVVTTTMKAHVIGSAAAAAVGAPLVWHVHDRIAPDYMPAPLSKLLRAAARVFPRAVVANSRATAATLPGVRNLVVAYPGFSTSQAIADPASHVAPARPVVLLLGRISPTKGQLELARAMPSILARHPGSTFRIVGSPIFGGEDYAGKVQQAVRALGVSDHVTMLEAVDDPRYELDEATVLVHASPVPEPFGQVVVEAMVRGVPVIATDAGGVPEILVDRSSRPLGWLVPPGDADALAAAVIDVLDQPAEARRRASEAYAAAHDRFRIELTAELVTTVWRRAGRRSRGSPRA</sequence>
<evidence type="ECO:0000256" key="1">
    <source>
        <dbReference type="ARBA" id="ARBA00022676"/>
    </source>
</evidence>
<evidence type="ECO:0000313" key="5">
    <source>
        <dbReference type="EMBL" id="GAA4719995.1"/>
    </source>
</evidence>
<dbReference type="Pfam" id="PF13439">
    <property type="entry name" value="Glyco_transf_4"/>
    <property type="match status" value="1"/>
</dbReference>
<evidence type="ECO:0000313" key="6">
    <source>
        <dbReference type="Proteomes" id="UP001500956"/>
    </source>
</evidence>
<accession>A0ABP8Y2M6</accession>
<dbReference type="Proteomes" id="UP001500956">
    <property type="component" value="Unassembled WGS sequence"/>
</dbReference>